<dbReference type="InterPro" id="IPR003959">
    <property type="entry name" value="ATPase_AAA_core"/>
</dbReference>
<evidence type="ECO:0000313" key="5">
    <source>
        <dbReference type="Proteomes" id="UP001454036"/>
    </source>
</evidence>
<dbReference type="GO" id="GO:0016887">
    <property type="term" value="F:ATP hydrolysis activity"/>
    <property type="evidence" value="ECO:0007669"/>
    <property type="project" value="InterPro"/>
</dbReference>
<dbReference type="EMBL" id="BAABME010000099">
    <property type="protein sequence ID" value="GAA0139552.1"/>
    <property type="molecule type" value="Genomic_DNA"/>
</dbReference>
<gene>
    <name evidence="4" type="ORF">LIER_01073</name>
</gene>
<keyword evidence="5" id="KW-1185">Reference proteome</keyword>
<dbReference type="Gene3D" id="3.40.50.300">
    <property type="entry name" value="P-loop containing nucleotide triphosphate hydrolases"/>
    <property type="match status" value="1"/>
</dbReference>
<dbReference type="InterPro" id="IPR003593">
    <property type="entry name" value="AAA+_ATPase"/>
</dbReference>
<name>A0AAV3NJK5_LITER</name>
<organism evidence="4 5">
    <name type="scientific">Lithospermum erythrorhizon</name>
    <name type="common">Purple gromwell</name>
    <name type="synonym">Lithospermum officinale var. erythrorhizon</name>
    <dbReference type="NCBI Taxonomy" id="34254"/>
    <lineage>
        <taxon>Eukaryota</taxon>
        <taxon>Viridiplantae</taxon>
        <taxon>Streptophyta</taxon>
        <taxon>Embryophyta</taxon>
        <taxon>Tracheophyta</taxon>
        <taxon>Spermatophyta</taxon>
        <taxon>Magnoliopsida</taxon>
        <taxon>eudicotyledons</taxon>
        <taxon>Gunneridae</taxon>
        <taxon>Pentapetalae</taxon>
        <taxon>asterids</taxon>
        <taxon>lamiids</taxon>
        <taxon>Boraginales</taxon>
        <taxon>Boraginaceae</taxon>
        <taxon>Boraginoideae</taxon>
        <taxon>Lithospermeae</taxon>
        <taxon>Lithospermum</taxon>
    </lineage>
</organism>
<dbReference type="SUPFAM" id="SSF52540">
    <property type="entry name" value="P-loop containing nucleoside triphosphate hydrolases"/>
    <property type="match status" value="1"/>
</dbReference>
<dbReference type="PROSITE" id="PS00674">
    <property type="entry name" value="AAA"/>
    <property type="match status" value="1"/>
</dbReference>
<keyword evidence="2" id="KW-0067">ATP-binding</keyword>
<evidence type="ECO:0000313" key="4">
    <source>
        <dbReference type="EMBL" id="GAA0139552.1"/>
    </source>
</evidence>
<evidence type="ECO:0000256" key="2">
    <source>
        <dbReference type="RuleBase" id="RU003651"/>
    </source>
</evidence>
<comment type="similarity">
    <text evidence="1">Belongs to the AAA ATPase family. BCS1 subfamily.</text>
</comment>
<dbReference type="Gene3D" id="6.10.280.40">
    <property type="match status" value="1"/>
</dbReference>
<dbReference type="InterPro" id="IPR050747">
    <property type="entry name" value="Mitochondrial_chaperone_BCS1"/>
</dbReference>
<dbReference type="Pfam" id="PF25568">
    <property type="entry name" value="AAA_lid_At3g28540"/>
    <property type="match status" value="1"/>
</dbReference>
<dbReference type="SMART" id="SM00382">
    <property type="entry name" value="AAA"/>
    <property type="match status" value="1"/>
</dbReference>
<dbReference type="AlphaFoldDB" id="A0AAV3NJK5"/>
<feature type="domain" description="AAA+ ATPase" evidence="3">
    <location>
        <begin position="125"/>
        <end position="285"/>
    </location>
</feature>
<dbReference type="Proteomes" id="UP001454036">
    <property type="component" value="Unassembled WGS sequence"/>
</dbReference>
<evidence type="ECO:0000256" key="1">
    <source>
        <dbReference type="ARBA" id="ARBA00007448"/>
    </source>
</evidence>
<dbReference type="CDD" id="cd19510">
    <property type="entry name" value="RecA-like_BCS1"/>
    <property type="match status" value="1"/>
</dbReference>
<dbReference type="PANTHER" id="PTHR23070">
    <property type="entry name" value="BCS1 AAA-TYPE ATPASE"/>
    <property type="match status" value="1"/>
</dbReference>
<dbReference type="InterPro" id="IPR003960">
    <property type="entry name" value="ATPase_AAA_CS"/>
</dbReference>
<evidence type="ECO:0000259" key="3">
    <source>
        <dbReference type="SMART" id="SM00382"/>
    </source>
</evidence>
<accession>A0AAV3NJK5</accession>
<proteinExistence type="inferred from homology"/>
<dbReference type="GO" id="GO:0005524">
    <property type="term" value="F:ATP binding"/>
    <property type="evidence" value="ECO:0007669"/>
    <property type="project" value="UniProtKB-KW"/>
</dbReference>
<dbReference type="InterPro" id="IPR058017">
    <property type="entry name" value="At3g28540-like_C"/>
</dbReference>
<sequence length="407" mass="46285">MFNVIQFIWKMVSVQTQKTSDIYEGFFSSETTERRTFELRFNQKYHETALNSYLLHVLEKSKVMKEANKVVYLQTLGDHYGSVVLNHPSTFDTLAMDPVLKEALIDDLNRFLKRKDYYKRGGKAWKRGYLLYGPPGTGKSSLIAAMANYLKFDIYDMELSSMRSNADLRRLLVSTKNQSIVVIEDIDCSIDLDNREAGGPDKNDSQGNIMGYESCLNLASAPTNACYSYTLQLTLSGLLNFIDGLWSSCGDERIIVFTTNHRDRLDRALLRPGRMEMHINMSYCTPDGFRILASNYLGIEKHETFEEIEKLLKDIQATPAEIAEQFMRYEEAALEGVIKFLNVKKTEQSKQNAGEIEVKSGGNEDAANANVASKVKRYKRITGNFEVTLRTELSLVLVVVVWLKSPD</sequence>
<comment type="caution">
    <text evidence="4">The sequence shown here is derived from an EMBL/GenBank/DDBJ whole genome shotgun (WGS) entry which is preliminary data.</text>
</comment>
<dbReference type="Pfam" id="PF00004">
    <property type="entry name" value="AAA"/>
    <property type="match status" value="2"/>
</dbReference>
<keyword evidence="2" id="KW-0547">Nucleotide-binding</keyword>
<reference evidence="4 5" key="1">
    <citation type="submission" date="2024-01" db="EMBL/GenBank/DDBJ databases">
        <title>The complete chloroplast genome sequence of Lithospermum erythrorhizon: insights into the phylogenetic relationship among Boraginaceae species and the maternal lineages of purple gromwells.</title>
        <authorList>
            <person name="Okada T."/>
            <person name="Watanabe K."/>
        </authorList>
    </citation>
    <scope>NUCLEOTIDE SEQUENCE [LARGE SCALE GENOMIC DNA]</scope>
</reference>
<dbReference type="InterPro" id="IPR027417">
    <property type="entry name" value="P-loop_NTPase"/>
</dbReference>
<protein>
    <recommendedName>
        <fullName evidence="3">AAA+ ATPase domain-containing protein</fullName>
    </recommendedName>
</protein>